<dbReference type="EMBL" id="GBRH01189430">
    <property type="protein sequence ID" value="JAE08466.1"/>
    <property type="molecule type" value="Transcribed_RNA"/>
</dbReference>
<proteinExistence type="predicted"/>
<accession>A0A0A9FEA5</accession>
<evidence type="ECO:0000313" key="2">
    <source>
        <dbReference type="EMBL" id="JAE08466.1"/>
    </source>
</evidence>
<protein>
    <submittedName>
        <fullName evidence="2">Uncharacterized protein</fullName>
    </submittedName>
</protein>
<feature type="region of interest" description="Disordered" evidence="1">
    <location>
        <begin position="51"/>
        <end position="82"/>
    </location>
</feature>
<dbReference type="AlphaFoldDB" id="A0A0A9FEA5"/>
<reference evidence="2" key="2">
    <citation type="journal article" date="2015" name="Data Brief">
        <title>Shoot transcriptome of the giant reed, Arundo donax.</title>
        <authorList>
            <person name="Barrero R.A."/>
            <person name="Guerrero F.D."/>
            <person name="Moolhuijzen P."/>
            <person name="Goolsby J.A."/>
            <person name="Tidwell J."/>
            <person name="Bellgard S.E."/>
            <person name="Bellgard M.I."/>
        </authorList>
    </citation>
    <scope>NUCLEOTIDE SEQUENCE</scope>
    <source>
        <tissue evidence="2">Shoot tissue taken approximately 20 cm above the soil surface</tissue>
    </source>
</reference>
<reference evidence="2" key="1">
    <citation type="submission" date="2014-09" db="EMBL/GenBank/DDBJ databases">
        <authorList>
            <person name="Magalhaes I.L.F."/>
            <person name="Oliveira U."/>
            <person name="Santos F.R."/>
            <person name="Vidigal T.H.D.A."/>
            <person name="Brescovit A.D."/>
            <person name="Santos A.J."/>
        </authorList>
    </citation>
    <scope>NUCLEOTIDE SEQUENCE</scope>
    <source>
        <tissue evidence="2">Shoot tissue taken approximately 20 cm above the soil surface</tissue>
    </source>
</reference>
<sequence>MQQDTGIVSQVTSIHHASWGRDILAVEYSRANSTFADKTKRDVAENLSLPSAHALADPGPGPATLGACPGSRTAAVRGQPLR</sequence>
<evidence type="ECO:0000256" key="1">
    <source>
        <dbReference type="SAM" id="MobiDB-lite"/>
    </source>
</evidence>
<organism evidence="2">
    <name type="scientific">Arundo donax</name>
    <name type="common">Giant reed</name>
    <name type="synonym">Donax arundinaceus</name>
    <dbReference type="NCBI Taxonomy" id="35708"/>
    <lineage>
        <taxon>Eukaryota</taxon>
        <taxon>Viridiplantae</taxon>
        <taxon>Streptophyta</taxon>
        <taxon>Embryophyta</taxon>
        <taxon>Tracheophyta</taxon>
        <taxon>Spermatophyta</taxon>
        <taxon>Magnoliopsida</taxon>
        <taxon>Liliopsida</taxon>
        <taxon>Poales</taxon>
        <taxon>Poaceae</taxon>
        <taxon>PACMAD clade</taxon>
        <taxon>Arundinoideae</taxon>
        <taxon>Arundineae</taxon>
        <taxon>Arundo</taxon>
    </lineage>
</organism>
<name>A0A0A9FEA5_ARUDO</name>